<dbReference type="InterPro" id="IPR020579">
    <property type="entry name" value="Exonuc_VII_lsu_C"/>
</dbReference>
<dbReference type="GO" id="GO:0006308">
    <property type="term" value="P:DNA catabolic process"/>
    <property type="evidence" value="ECO:0007669"/>
    <property type="project" value="UniProtKB-UniRule"/>
</dbReference>
<dbReference type="Pfam" id="PF13742">
    <property type="entry name" value="tRNA_anti_2"/>
    <property type="match status" value="1"/>
</dbReference>
<dbReference type="NCBIfam" id="TIGR00237">
    <property type="entry name" value="xseA"/>
    <property type="match status" value="1"/>
</dbReference>
<dbReference type="GO" id="GO:0009318">
    <property type="term" value="C:exodeoxyribonuclease VII complex"/>
    <property type="evidence" value="ECO:0007669"/>
    <property type="project" value="UniProtKB-UniRule"/>
</dbReference>
<comment type="similarity">
    <text evidence="5 6">Belongs to the XseA family.</text>
</comment>
<dbReference type="PATRIC" id="fig|269796.9.peg.214"/>
<dbReference type="Proteomes" id="UP000001929">
    <property type="component" value="Chromosome"/>
</dbReference>
<dbReference type="EMBL" id="CP000230">
    <property type="protein sequence ID" value="ABC20964.1"/>
    <property type="molecule type" value="Genomic_DNA"/>
</dbReference>
<dbReference type="RefSeq" id="WP_011387920.1">
    <property type="nucleotide sequence ID" value="NC_007643.1"/>
</dbReference>
<comment type="catalytic activity">
    <reaction evidence="5 6">
        <text>Exonucleolytic cleavage in either 5'- to 3'- or 3'- to 5'-direction to yield nucleoside 5'-phosphates.</text>
        <dbReference type="EC" id="3.1.11.6"/>
    </reaction>
</comment>
<organism evidence="10 11">
    <name type="scientific">Rhodospirillum rubrum (strain ATCC 11170 / ATH 1.1.1 / DSM 467 / LMG 4362 / NCIMB 8255 / S1)</name>
    <dbReference type="NCBI Taxonomy" id="269796"/>
    <lineage>
        <taxon>Bacteria</taxon>
        <taxon>Pseudomonadati</taxon>
        <taxon>Pseudomonadota</taxon>
        <taxon>Alphaproteobacteria</taxon>
        <taxon>Rhodospirillales</taxon>
        <taxon>Rhodospirillaceae</taxon>
        <taxon>Rhodospirillum</taxon>
    </lineage>
</organism>
<feature type="compositionally biased region" description="Basic and acidic residues" evidence="7">
    <location>
        <begin position="524"/>
        <end position="537"/>
    </location>
</feature>
<keyword evidence="4 5" id="KW-0269">Exonuclease</keyword>
<keyword evidence="1 5" id="KW-0963">Cytoplasm</keyword>
<evidence type="ECO:0000259" key="9">
    <source>
        <dbReference type="Pfam" id="PF13742"/>
    </source>
</evidence>
<dbReference type="KEGG" id="rru:Rru_A0159"/>
<feature type="domain" description="OB-fold nucleic acid binding" evidence="9">
    <location>
        <begin position="15"/>
        <end position="107"/>
    </location>
</feature>
<evidence type="ECO:0000259" key="8">
    <source>
        <dbReference type="Pfam" id="PF02601"/>
    </source>
</evidence>
<evidence type="ECO:0000256" key="2">
    <source>
        <dbReference type="ARBA" id="ARBA00022722"/>
    </source>
</evidence>
<dbReference type="InterPro" id="IPR025824">
    <property type="entry name" value="OB-fold_nuc-bd_dom"/>
</dbReference>
<dbReference type="GO" id="GO:0005737">
    <property type="term" value="C:cytoplasm"/>
    <property type="evidence" value="ECO:0007669"/>
    <property type="project" value="UniProtKB-SubCell"/>
</dbReference>
<dbReference type="PANTHER" id="PTHR30008">
    <property type="entry name" value="EXODEOXYRIBONUCLEASE 7 LARGE SUBUNIT"/>
    <property type="match status" value="1"/>
</dbReference>
<evidence type="ECO:0000256" key="3">
    <source>
        <dbReference type="ARBA" id="ARBA00022801"/>
    </source>
</evidence>
<feature type="region of interest" description="Disordered" evidence="7">
    <location>
        <begin position="494"/>
        <end position="537"/>
    </location>
</feature>
<keyword evidence="3 5" id="KW-0378">Hydrolase</keyword>
<evidence type="ECO:0000256" key="1">
    <source>
        <dbReference type="ARBA" id="ARBA00022490"/>
    </source>
</evidence>
<dbReference type="eggNOG" id="COG1570">
    <property type="taxonomic scope" value="Bacteria"/>
</dbReference>
<dbReference type="PANTHER" id="PTHR30008:SF0">
    <property type="entry name" value="EXODEOXYRIBONUCLEASE 7 LARGE SUBUNIT"/>
    <property type="match status" value="1"/>
</dbReference>
<reference evidence="10 11" key="1">
    <citation type="journal article" date="2011" name="Stand. Genomic Sci.">
        <title>Complete genome sequence of Rhodospirillum rubrum type strain (S1).</title>
        <authorList>
            <person name="Munk A.C."/>
            <person name="Copeland A."/>
            <person name="Lucas S."/>
            <person name="Lapidus A."/>
            <person name="Del Rio T.G."/>
            <person name="Barry K."/>
            <person name="Detter J.C."/>
            <person name="Hammon N."/>
            <person name="Israni S."/>
            <person name="Pitluck S."/>
            <person name="Brettin T."/>
            <person name="Bruce D."/>
            <person name="Han C."/>
            <person name="Tapia R."/>
            <person name="Gilna P."/>
            <person name="Schmutz J."/>
            <person name="Larimer F."/>
            <person name="Land M."/>
            <person name="Kyrpides N.C."/>
            <person name="Mavromatis K."/>
            <person name="Richardson P."/>
            <person name="Rohde M."/>
            <person name="Goker M."/>
            <person name="Klenk H.P."/>
            <person name="Zhang Y."/>
            <person name="Roberts G.P."/>
            <person name="Reslewic S."/>
            <person name="Schwartz D.C."/>
        </authorList>
    </citation>
    <scope>NUCLEOTIDE SEQUENCE [LARGE SCALE GENOMIC DNA]</scope>
    <source>
        <strain evidence="11">ATCC 11170 / ATH 1.1.1 / DSM 467 / LMG 4362 / NCIMB 8255 / S1</strain>
    </source>
</reference>
<evidence type="ECO:0000256" key="7">
    <source>
        <dbReference type="SAM" id="MobiDB-lite"/>
    </source>
</evidence>
<feature type="domain" description="Exonuclease VII large subunit C-terminal" evidence="8">
    <location>
        <begin position="131"/>
        <end position="356"/>
    </location>
</feature>
<dbReference type="GO" id="GO:0008855">
    <property type="term" value="F:exodeoxyribonuclease VII activity"/>
    <property type="evidence" value="ECO:0007669"/>
    <property type="project" value="UniProtKB-UniRule"/>
</dbReference>
<sequence length="537" mass="57508">MIDTPNAPVHNLPELSVSELSGALKRTIEEAFSRVRVRGEISQPKVAGSGHCYLRLKDDQAVIDAIIWRGTMAKLALRPEEGLEVIAIGRLTTYPGRSSYQIVIESLELAGEGALLKMLEERRRRLAAEGLFDAGRKRRPPFLPSVIGVITSPTGAVIRDILHRLADRFPRPVLVWPVAVQGEGAAAQIAAAITGFNALPAGGPVPRPDVLIVARGGGSLEDLMAFNDEAVVRAASASAIPLISAVGHETDTTLIDHAADLRAPTPTGAAEMAVPVRLDLLAQVRERGGRLDGATLRLIEERRLRIEGLGRGLPDLARLIGTFAQRLDDRAERLEAALPRLLDRRADGVFHTAARLRGPGEMIARKADALERAGRGLETGLARGLREAASRLDQRADRLRPGQIARLVAEGSRALTTLAGRLDDLGRQTLVRRQDTLEGLGARLDNMSYRKVLERGYAVVRDATGAIVPAARGLTKGDGVVLDFRDGRVAATIGEADPEAIPGQPAPETPPTAAGRSPARRPRSAGEGRQGDLLKDL</sequence>
<name>Q2RY31_RHORT</name>
<evidence type="ECO:0000256" key="4">
    <source>
        <dbReference type="ARBA" id="ARBA00022839"/>
    </source>
</evidence>
<accession>Q2RY31</accession>
<evidence type="ECO:0000256" key="6">
    <source>
        <dbReference type="RuleBase" id="RU004355"/>
    </source>
</evidence>
<comment type="subcellular location">
    <subcellularLocation>
        <location evidence="5 6">Cytoplasm</location>
    </subcellularLocation>
</comment>
<evidence type="ECO:0000313" key="11">
    <source>
        <dbReference type="Proteomes" id="UP000001929"/>
    </source>
</evidence>
<evidence type="ECO:0000256" key="5">
    <source>
        <dbReference type="HAMAP-Rule" id="MF_00378"/>
    </source>
</evidence>
<dbReference type="AlphaFoldDB" id="Q2RY31"/>
<dbReference type="EC" id="3.1.11.6" evidence="5"/>
<keyword evidence="11" id="KW-1185">Reference proteome</keyword>
<dbReference type="Pfam" id="PF02601">
    <property type="entry name" value="Exonuc_VII_L"/>
    <property type="match status" value="1"/>
</dbReference>
<dbReference type="STRING" id="269796.Rru_A0159"/>
<keyword evidence="2 5" id="KW-0540">Nuclease</keyword>
<dbReference type="HAMAP" id="MF_00378">
    <property type="entry name" value="Exonuc_7_L"/>
    <property type="match status" value="1"/>
</dbReference>
<gene>
    <name evidence="5" type="primary">xseA</name>
    <name evidence="10" type="ordered locus">Rru_A0159</name>
</gene>
<dbReference type="PhylomeDB" id="Q2RY31"/>
<protein>
    <recommendedName>
        <fullName evidence="5">Exodeoxyribonuclease 7 large subunit</fullName>
        <ecNumber evidence="5">3.1.11.6</ecNumber>
    </recommendedName>
    <alternativeName>
        <fullName evidence="5">Exodeoxyribonuclease VII large subunit</fullName>
        <shortName evidence="5">Exonuclease VII large subunit</shortName>
    </alternativeName>
</protein>
<dbReference type="InterPro" id="IPR003753">
    <property type="entry name" value="Exonuc_VII_L"/>
</dbReference>
<dbReference type="GO" id="GO:0003676">
    <property type="term" value="F:nucleic acid binding"/>
    <property type="evidence" value="ECO:0007669"/>
    <property type="project" value="InterPro"/>
</dbReference>
<dbReference type="HOGENOM" id="CLU_023625_3_1_5"/>
<dbReference type="EnsemblBacteria" id="ABC20964">
    <property type="protein sequence ID" value="ABC20964"/>
    <property type="gene ID" value="Rru_A0159"/>
</dbReference>
<comment type="subunit">
    <text evidence="5">Heterooligomer composed of large and small subunits.</text>
</comment>
<proteinExistence type="inferred from homology"/>
<dbReference type="CDD" id="cd04489">
    <property type="entry name" value="ExoVII_LU_OBF"/>
    <property type="match status" value="1"/>
</dbReference>
<evidence type="ECO:0000313" key="10">
    <source>
        <dbReference type="EMBL" id="ABC20964.1"/>
    </source>
</evidence>
<comment type="function">
    <text evidence="5">Bidirectionally degrades single-stranded DNA into large acid-insoluble oligonucleotides, which are then degraded further into small acid-soluble oligonucleotides.</text>
</comment>